<dbReference type="Pfam" id="PF11611">
    <property type="entry name" value="DUF4352"/>
    <property type="match status" value="1"/>
</dbReference>
<feature type="domain" description="DUF4352" evidence="1">
    <location>
        <begin position="33"/>
        <end position="123"/>
    </location>
</feature>
<accession>A0A7X0WT88</accession>
<evidence type="ECO:0000313" key="3">
    <source>
        <dbReference type="Proteomes" id="UP000546806"/>
    </source>
</evidence>
<name>A0A7X0WT88_9LIST</name>
<protein>
    <submittedName>
        <fullName evidence="2">DUF4352 domain-containing protein</fullName>
    </submittedName>
</protein>
<dbReference type="RefSeq" id="WP_185386664.1">
    <property type="nucleotide sequence ID" value="NZ_JAARPI010000006.1"/>
</dbReference>
<sequence length="146" mass="16071">MKKILMTLFATLLITTTLAGCGNTESSDLNKALGTKAITVTPTKVTREKAASDRKVILKVQVKVKNNSKKSMGIGSGNFQLKDDNGKAYDIYGMKSDNLGQEVMPGESIKGNIYFEIPADLEKGWMDYSVYLDQEPAAEWLLVFPK</sequence>
<gene>
    <name evidence="2" type="ORF">HCA78_02215</name>
</gene>
<reference evidence="2 3" key="1">
    <citation type="submission" date="2020-03" db="EMBL/GenBank/DDBJ databases">
        <title>Soil Listeria distribution.</title>
        <authorList>
            <person name="Liao J."/>
            <person name="Wiedmann M."/>
        </authorList>
    </citation>
    <scope>NUCLEOTIDE SEQUENCE [LARGE SCALE GENOMIC DNA]</scope>
    <source>
        <strain evidence="2 3">FSL L7-0435</strain>
    </source>
</reference>
<dbReference type="EMBL" id="JAARWW010000001">
    <property type="protein sequence ID" value="MBC2002566.1"/>
    <property type="molecule type" value="Genomic_DNA"/>
</dbReference>
<dbReference type="InterPro" id="IPR029050">
    <property type="entry name" value="Immunoprotect_excell_Ig-like"/>
</dbReference>
<dbReference type="PROSITE" id="PS51257">
    <property type="entry name" value="PROKAR_LIPOPROTEIN"/>
    <property type="match status" value="1"/>
</dbReference>
<organism evidence="2 3">
    <name type="scientific">Listeria booriae</name>
    <dbReference type="NCBI Taxonomy" id="1552123"/>
    <lineage>
        <taxon>Bacteria</taxon>
        <taxon>Bacillati</taxon>
        <taxon>Bacillota</taxon>
        <taxon>Bacilli</taxon>
        <taxon>Bacillales</taxon>
        <taxon>Listeriaceae</taxon>
        <taxon>Listeria</taxon>
    </lineage>
</organism>
<dbReference type="Gene3D" id="2.60.40.1240">
    <property type="match status" value="1"/>
</dbReference>
<evidence type="ECO:0000313" key="2">
    <source>
        <dbReference type="EMBL" id="MBC2002566.1"/>
    </source>
</evidence>
<dbReference type="AlphaFoldDB" id="A0A7X0WT88"/>
<comment type="caution">
    <text evidence="2">The sequence shown here is derived from an EMBL/GenBank/DDBJ whole genome shotgun (WGS) entry which is preliminary data.</text>
</comment>
<proteinExistence type="predicted"/>
<dbReference type="Proteomes" id="UP000546806">
    <property type="component" value="Unassembled WGS sequence"/>
</dbReference>
<evidence type="ECO:0000259" key="1">
    <source>
        <dbReference type="Pfam" id="PF11611"/>
    </source>
</evidence>
<dbReference type="InterPro" id="IPR029051">
    <property type="entry name" value="DUF4352"/>
</dbReference>